<proteinExistence type="predicted"/>
<comment type="caution">
    <text evidence="4">The sequence shown here is derived from an EMBL/GenBank/DDBJ whole genome shotgun (WGS) entry which is preliminary data.</text>
</comment>
<protein>
    <submittedName>
        <fullName evidence="4">1-acyl-sn-glycerol-3-phosphate acyltransferase</fullName>
    </submittedName>
</protein>
<gene>
    <name evidence="4" type="ORF">H9841_03715</name>
</gene>
<keyword evidence="1" id="KW-0808">Transferase</keyword>
<dbReference type="PANTHER" id="PTHR10434:SF11">
    <property type="entry name" value="1-ACYL-SN-GLYCEROL-3-PHOSPHATE ACYLTRANSFERASE"/>
    <property type="match status" value="1"/>
</dbReference>
<reference evidence="4" key="1">
    <citation type="journal article" date="2021" name="PeerJ">
        <title>Extensive microbial diversity within the chicken gut microbiome revealed by metagenomics and culture.</title>
        <authorList>
            <person name="Gilroy R."/>
            <person name="Ravi A."/>
            <person name="Getino M."/>
            <person name="Pursley I."/>
            <person name="Horton D.L."/>
            <person name="Alikhan N.F."/>
            <person name="Baker D."/>
            <person name="Gharbi K."/>
            <person name="Hall N."/>
            <person name="Watson M."/>
            <person name="Adriaenssens E.M."/>
            <person name="Foster-Nyarko E."/>
            <person name="Jarju S."/>
            <person name="Secka A."/>
            <person name="Antonio M."/>
            <person name="Oren A."/>
            <person name="Chaudhuri R.R."/>
            <person name="La Ragione R."/>
            <person name="Hildebrand F."/>
            <person name="Pallen M.J."/>
        </authorList>
    </citation>
    <scope>NUCLEOTIDE SEQUENCE</scope>
    <source>
        <strain evidence="4">ChiBcec16_6824</strain>
    </source>
</reference>
<evidence type="ECO:0000259" key="3">
    <source>
        <dbReference type="SMART" id="SM00563"/>
    </source>
</evidence>
<evidence type="ECO:0000313" key="5">
    <source>
        <dbReference type="Proteomes" id="UP000823868"/>
    </source>
</evidence>
<dbReference type="Proteomes" id="UP000823868">
    <property type="component" value="Unassembled WGS sequence"/>
</dbReference>
<dbReference type="PANTHER" id="PTHR10434">
    <property type="entry name" value="1-ACYL-SN-GLYCEROL-3-PHOSPHATE ACYLTRANSFERASE"/>
    <property type="match status" value="1"/>
</dbReference>
<dbReference type="AlphaFoldDB" id="A0A9D1Y7G3"/>
<organism evidence="4 5">
    <name type="scientific">Candidatus Flavonifractor merdigallinarum</name>
    <dbReference type="NCBI Taxonomy" id="2838589"/>
    <lineage>
        <taxon>Bacteria</taxon>
        <taxon>Bacillati</taxon>
        <taxon>Bacillota</taxon>
        <taxon>Clostridia</taxon>
        <taxon>Eubacteriales</taxon>
        <taxon>Oscillospiraceae</taxon>
        <taxon>Flavonifractor</taxon>
    </lineage>
</organism>
<evidence type="ECO:0000313" key="4">
    <source>
        <dbReference type="EMBL" id="HIY20994.1"/>
    </source>
</evidence>
<keyword evidence="2 4" id="KW-0012">Acyltransferase</keyword>
<evidence type="ECO:0000256" key="2">
    <source>
        <dbReference type="ARBA" id="ARBA00023315"/>
    </source>
</evidence>
<dbReference type="SMART" id="SM00563">
    <property type="entry name" value="PlsC"/>
    <property type="match status" value="1"/>
</dbReference>
<dbReference type="InterPro" id="IPR002123">
    <property type="entry name" value="Plipid/glycerol_acylTrfase"/>
</dbReference>
<name>A0A9D1Y7G3_9FIRM</name>
<dbReference type="CDD" id="cd07989">
    <property type="entry name" value="LPLAT_AGPAT-like"/>
    <property type="match status" value="1"/>
</dbReference>
<reference evidence="4" key="2">
    <citation type="submission" date="2021-04" db="EMBL/GenBank/DDBJ databases">
        <authorList>
            <person name="Gilroy R."/>
        </authorList>
    </citation>
    <scope>NUCLEOTIDE SEQUENCE</scope>
    <source>
        <strain evidence="4">ChiBcec16_6824</strain>
    </source>
</reference>
<dbReference type="EMBL" id="DXDX01000069">
    <property type="protein sequence ID" value="HIY20994.1"/>
    <property type="molecule type" value="Genomic_DNA"/>
</dbReference>
<dbReference type="GO" id="GO:0003841">
    <property type="term" value="F:1-acylglycerol-3-phosphate O-acyltransferase activity"/>
    <property type="evidence" value="ECO:0007669"/>
    <property type="project" value="TreeGrafter"/>
</dbReference>
<accession>A0A9D1Y7G3</accession>
<evidence type="ECO:0000256" key="1">
    <source>
        <dbReference type="ARBA" id="ARBA00022679"/>
    </source>
</evidence>
<dbReference type="Pfam" id="PF01553">
    <property type="entry name" value="Acyltransferase"/>
    <property type="match status" value="1"/>
</dbReference>
<feature type="domain" description="Phospholipid/glycerol acyltransferase" evidence="3">
    <location>
        <begin position="35"/>
        <end position="151"/>
    </location>
</feature>
<dbReference type="GO" id="GO:0006654">
    <property type="term" value="P:phosphatidic acid biosynthetic process"/>
    <property type="evidence" value="ECO:0007669"/>
    <property type="project" value="TreeGrafter"/>
</dbReference>
<dbReference type="SUPFAM" id="SSF69593">
    <property type="entry name" value="Glycerol-3-phosphate (1)-acyltransferase"/>
    <property type="match status" value="1"/>
</dbReference>
<sequence>MRGWYTFLYCIVYPFFNLVHPGRVIGREHIPQGGLMICCNHTSDSDPLYLAFAFRLKNQIRPMAKMELLQIPVVGWLLAKAGIFGVERGKSDIGAVKQAMKYLREGEKVLIFPEGTRVHESRGEVSHPKAGAAMLAVRCGVPILPVYIPEKKRWFRRTPVVIGEAFTPTVSTRKGTQEEYEAITEDLMARIRALKEQAK</sequence>